<reference evidence="2 3" key="1">
    <citation type="submission" date="2024-09" db="EMBL/GenBank/DDBJ databases">
        <authorList>
            <person name="Sun Q."/>
            <person name="Mori K."/>
        </authorList>
    </citation>
    <scope>NUCLEOTIDE SEQUENCE [LARGE SCALE GENOMIC DNA]</scope>
    <source>
        <strain evidence="2 3">CCM 4839</strain>
    </source>
</reference>
<comment type="caution">
    <text evidence="2">The sequence shown here is derived from an EMBL/GenBank/DDBJ whole genome shotgun (WGS) entry which is preliminary data.</text>
</comment>
<keyword evidence="1" id="KW-1133">Transmembrane helix</keyword>
<evidence type="ECO:0000256" key="1">
    <source>
        <dbReference type="SAM" id="Phobius"/>
    </source>
</evidence>
<feature type="transmembrane region" description="Helical" evidence="1">
    <location>
        <begin position="66"/>
        <end position="86"/>
    </location>
</feature>
<dbReference type="Proteomes" id="UP001589818">
    <property type="component" value="Unassembled WGS sequence"/>
</dbReference>
<protein>
    <submittedName>
        <fullName evidence="2">Uncharacterized protein</fullName>
    </submittedName>
</protein>
<keyword evidence="3" id="KW-1185">Reference proteome</keyword>
<feature type="transmembrane region" description="Helical" evidence="1">
    <location>
        <begin position="33"/>
        <end position="54"/>
    </location>
</feature>
<dbReference type="EMBL" id="JBHLVF010000011">
    <property type="protein sequence ID" value="MFC0391441.1"/>
    <property type="molecule type" value="Genomic_DNA"/>
</dbReference>
<name>A0ABV6J6F0_9BACL</name>
<keyword evidence="1" id="KW-0472">Membrane</keyword>
<organism evidence="2 3">
    <name type="scientific">Paenibacillus mendelii</name>
    <dbReference type="NCBI Taxonomy" id="206163"/>
    <lineage>
        <taxon>Bacteria</taxon>
        <taxon>Bacillati</taxon>
        <taxon>Bacillota</taxon>
        <taxon>Bacilli</taxon>
        <taxon>Bacillales</taxon>
        <taxon>Paenibacillaceae</taxon>
        <taxon>Paenibacillus</taxon>
    </lineage>
</organism>
<keyword evidence="1" id="KW-0812">Transmembrane</keyword>
<accession>A0ABV6J6F0</accession>
<dbReference type="RefSeq" id="WP_204819909.1">
    <property type="nucleotide sequence ID" value="NZ_JANHOF010000006.1"/>
</dbReference>
<evidence type="ECO:0000313" key="3">
    <source>
        <dbReference type="Proteomes" id="UP001589818"/>
    </source>
</evidence>
<sequence length="101" mass="11868">MTELGVRDRERAFLARWSEIRKKGRIRYTISRGGLYGLLLFGVWLAVTLIELNLSEFQQAIWTRDAFIRQCVIWFVCEMLIGGVLAHQGWKAKENKFKYLS</sequence>
<evidence type="ECO:0000313" key="2">
    <source>
        <dbReference type="EMBL" id="MFC0391441.1"/>
    </source>
</evidence>
<proteinExistence type="predicted"/>
<gene>
    <name evidence="2" type="ORF">ACFFJ8_08650</name>
</gene>